<keyword evidence="4" id="KW-1185">Reference proteome</keyword>
<name>A0A5C8P1Y3_9BURK</name>
<dbReference type="InterPro" id="IPR003735">
    <property type="entry name" value="Metal_Tscrpt_repr"/>
</dbReference>
<gene>
    <name evidence="3" type="ORF">FHP08_07170</name>
</gene>
<organism evidence="3 4">
    <name type="scientific">Zeimonas arvi</name>
    <dbReference type="NCBI Taxonomy" id="2498847"/>
    <lineage>
        <taxon>Bacteria</taxon>
        <taxon>Pseudomonadati</taxon>
        <taxon>Pseudomonadota</taxon>
        <taxon>Betaproteobacteria</taxon>
        <taxon>Burkholderiales</taxon>
        <taxon>Burkholderiaceae</taxon>
        <taxon>Zeimonas</taxon>
    </lineage>
</organism>
<accession>A0A5C8P1Y3</accession>
<evidence type="ECO:0000313" key="4">
    <source>
        <dbReference type="Proteomes" id="UP000321548"/>
    </source>
</evidence>
<dbReference type="Pfam" id="PF02583">
    <property type="entry name" value="Trns_repr_metal"/>
    <property type="match status" value="1"/>
</dbReference>
<dbReference type="OrthoDB" id="9811244at2"/>
<dbReference type="PANTHER" id="PTHR33677:SF5">
    <property type="entry name" value="TRANSCRIPTIONAL REPRESSOR FRMR"/>
    <property type="match status" value="1"/>
</dbReference>
<reference evidence="3 4" key="1">
    <citation type="submission" date="2019-06" db="EMBL/GenBank/DDBJ databases">
        <title>Quisquiliibacterium sp. nov., isolated from a maize field.</title>
        <authorList>
            <person name="Lin S.-Y."/>
            <person name="Tsai C.-F."/>
            <person name="Young C.-C."/>
        </authorList>
    </citation>
    <scope>NUCLEOTIDE SEQUENCE [LARGE SCALE GENOMIC DNA]</scope>
    <source>
        <strain evidence="3 4">CC-CFT501</strain>
    </source>
</reference>
<evidence type="ECO:0000256" key="1">
    <source>
        <dbReference type="ARBA" id="ARBA00005260"/>
    </source>
</evidence>
<dbReference type="Gene3D" id="1.20.58.1000">
    <property type="entry name" value="Metal-sensitive repressor, helix protomer"/>
    <property type="match status" value="1"/>
</dbReference>
<dbReference type="EMBL" id="VDUY01000002">
    <property type="protein sequence ID" value="TXL67372.1"/>
    <property type="molecule type" value="Genomic_DNA"/>
</dbReference>
<evidence type="ECO:0000256" key="2">
    <source>
        <dbReference type="SAM" id="MobiDB-lite"/>
    </source>
</evidence>
<dbReference type="Proteomes" id="UP000321548">
    <property type="component" value="Unassembled WGS sequence"/>
</dbReference>
<feature type="region of interest" description="Disordered" evidence="2">
    <location>
        <begin position="1"/>
        <end position="23"/>
    </location>
</feature>
<evidence type="ECO:0000313" key="3">
    <source>
        <dbReference type="EMBL" id="TXL67372.1"/>
    </source>
</evidence>
<dbReference type="GO" id="GO:0046872">
    <property type="term" value="F:metal ion binding"/>
    <property type="evidence" value="ECO:0007669"/>
    <property type="project" value="InterPro"/>
</dbReference>
<comment type="caution">
    <text evidence="3">The sequence shown here is derived from an EMBL/GenBank/DDBJ whole genome shotgun (WGS) entry which is preliminary data.</text>
</comment>
<dbReference type="PANTHER" id="PTHR33677">
    <property type="entry name" value="TRANSCRIPTIONAL REPRESSOR FRMR-RELATED"/>
    <property type="match status" value="1"/>
</dbReference>
<dbReference type="RefSeq" id="WP_147703685.1">
    <property type="nucleotide sequence ID" value="NZ_VDUY01000002.1"/>
</dbReference>
<dbReference type="GO" id="GO:0003677">
    <property type="term" value="F:DNA binding"/>
    <property type="evidence" value="ECO:0007669"/>
    <property type="project" value="InterPro"/>
</dbReference>
<proteinExistence type="inferred from homology"/>
<dbReference type="GO" id="GO:0045892">
    <property type="term" value="P:negative regulation of DNA-templated transcription"/>
    <property type="evidence" value="ECO:0007669"/>
    <property type="project" value="UniProtKB-ARBA"/>
</dbReference>
<dbReference type="AlphaFoldDB" id="A0A5C8P1Y3"/>
<comment type="similarity">
    <text evidence="1">Belongs to the FrmR/RcnR family.</text>
</comment>
<dbReference type="InterPro" id="IPR038390">
    <property type="entry name" value="Metal_Tscrpt_repr_sf"/>
</dbReference>
<protein>
    <submittedName>
        <fullName evidence="3">Metal-sensing transcriptional repressor</fullName>
    </submittedName>
</protein>
<sequence length="107" mass="11692">MPEVDTSQAEAGRAPEGALAHGEGRKDVLRRLRRVEGQLRGVMRMIEEGEGCMPVAQQLSAARKALDAAFFRMTVCYLEQELADGEGLDDETAEKLRIVGTLLGKYG</sequence>